<proteinExistence type="predicted"/>
<protein>
    <recommendedName>
        <fullName evidence="3">Twitching motility protein PilT</fullName>
    </recommendedName>
</protein>
<reference evidence="2" key="1">
    <citation type="submission" date="2005-09" db="EMBL/GenBank/DDBJ databases">
        <title>Complete genome sequence of Clostridium kluyveri and comparative genomics of Clostridia species.</title>
        <authorList>
            <person name="Inui M."/>
            <person name="Nonaka H."/>
            <person name="Shinoda Y."/>
            <person name="Ikenaga Y."/>
            <person name="Abe M."/>
            <person name="Naito K."/>
            <person name="Vertes A.A."/>
            <person name="Yukawa H."/>
        </authorList>
    </citation>
    <scope>NUCLEOTIDE SEQUENCE [LARGE SCALE GENOMIC DNA]</scope>
    <source>
        <strain evidence="2">NBRC 12016</strain>
    </source>
</reference>
<dbReference type="Proteomes" id="UP000007969">
    <property type="component" value="Chromosome"/>
</dbReference>
<dbReference type="AlphaFoldDB" id="B9DZQ5"/>
<sequence length="140" mass="16172">MVKMINVFCSKRGSGKTKELINLANEKAMIGRGHVVYIDDDKGPMCQLNREIRFVVTSDFKLRKMESFYGFLCGILSKDYDIDTIFVDGLLNIIDENLENVSHLFYNIEKLAEEYNVDFYISVNEDEGKMPQFIMKYVAA</sequence>
<dbReference type="KEGG" id="ckr:CKR_0679"/>
<organism evidence="1 2">
    <name type="scientific">Clostridium kluyveri (strain NBRC 12016)</name>
    <dbReference type="NCBI Taxonomy" id="583346"/>
    <lineage>
        <taxon>Bacteria</taxon>
        <taxon>Bacillati</taxon>
        <taxon>Bacillota</taxon>
        <taxon>Clostridia</taxon>
        <taxon>Eubacteriales</taxon>
        <taxon>Clostridiaceae</taxon>
        <taxon>Clostridium</taxon>
    </lineage>
</organism>
<dbReference type="HOGENOM" id="CLU_125409_0_0_9"/>
<evidence type="ECO:0000313" key="1">
    <source>
        <dbReference type="EMBL" id="BAH05730.1"/>
    </source>
</evidence>
<accession>B9DZQ5</accession>
<evidence type="ECO:0008006" key="3">
    <source>
        <dbReference type="Google" id="ProtNLM"/>
    </source>
</evidence>
<dbReference type="EMBL" id="AP009049">
    <property type="protein sequence ID" value="BAH05730.1"/>
    <property type="molecule type" value="Genomic_DNA"/>
</dbReference>
<name>B9DZQ5_CLOK1</name>
<gene>
    <name evidence="1" type="ordered locus">CKR_0679</name>
</gene>
<evidence type="ECO:0000313" key="2">
    <source>
        <dbReference type="Proteomes" id="UP000007969"/>
    </source>
</evidence>